<reference evidence="2" key="1">
    <citation type="journal article" date="2022" name="bioRxiv">
        <title>Sequencing and chromosome-scale assembly of the giantPleurodeles waltlgenome.</title>
        <authorList>
            <person name="Brown T."/>
            <person name="Elewa A."/>
            <person name="Iarovenko S."/>
            <person name="Subramanian E."/>
            <person name="Araus A.J."/>
            <person name="Petzold A."/>
            <person name="Susuki M."/>
            <person name="Suzuki K.-i.T."/>
            <person name="Hayashi T."/>
            <person name="Toyoda A."/>
            <person name="Oliveira C."/>
            <person name="Osipova E."/>
            <person name="Leigh N.D."/>
            <person name="Simon A."/>
            <person name="Yun M.H."/>
        </authorList>
    </citation>
    <scope>NUCLEOTIDE SEQUENCE</scope>
    <source>
        <strain evidence="2">20211129_DDA</strain>
        <tissue evidence="2">Liver</tissue>
    </source>
</reference>
<comment type="caution">
    <text evidence="2">The sequence shown here is derived from an EMBL/GenBank/DDBJ whole genome shotgun (WGS) entry which is preliminary data.</text>
</comment>
<dbReference type="AlphaFoldDB" id="A0AAV7UW02"/>
<evidence type="ECO:0000256" key="1">
    <source>
        <dbReference type="SAM" id="MobiDB-lite"/>
    </source>
</evidence>
<protein>
    <submittedName>
        <fullName evidence="2">Uncharacterized protein</fullName>
    </submittedName>
</protein>
<feature type="region of interest" description="Disordered" evidence="1">
    <location>
        <begin position="30"/>
        <end position="57"/>
    </location>
</feature>
<dbReference type="EMBL" id="JANPWB010000004">
    <property type="protein sequence ID" value="KAJ1192711.1"/>
    <property type="molecule type" value="Genomic_DNA"/>
</dbReference>
<dbReference type="Proteomes" id="UP001066276">
    <property type="component" value="Chromosome 2_2"/>
</dbReference>
<accession>A0AAV7UW02</accession>
<gene>
    <name evidence="2" type="ORF">NDU88_002017</name>
</gene>
<sequence length="98" mass="10830">MSDTQYRKLVQRAVNTRKAGCLTDLEEVVSGGGGATPTKNCSRCRKSSEENENDTGGCKRKLKFSNQELAVLTEECVAYQDELFGKALVPQSQKTKIR</sequence>
<proteinExistence type="predicted"/>
<name>A0AAV7UW02_PLEWA</name>
<evidence type="ECO:0000313" key="3">
    <source>
        <dbReference type="Proteomes" id="UP001066276"/>
    </source>
</evidence>
<organism evidence="2 3">
    <name type="scientific">Pleurodeles waltl</name>
    <name type="common">Iberian ribbed newt</name>
    <dbReference type="NCBI Taxonomy" id="8319"/>
    <lineage>
        <taxon>Eukaryota</taxon>
        <taxon>Metazoa</taxon>
        <taxon>Chordata</taxon>
        <taxon>Craniata</taxon>
        <taxon>Vertebrata</taxon>
        <taxon>Euteleostomi</taxon>
        <taxon>Amphibia</taxon>
        <taxon>Batrachia</taxon>
        <taxon>Caudata</taxon>
        <taxon>Salamandroidea</taxon>
        <taxon>Salamandridae</taxon>
        <taxon>Pleurodelinae</taxon>
        <taxon>Pleurodeles</taxon>
    </lineage>
</organism>
<keyword evidence="3" id="KW-1185">Reference proteome</keyword>
<evidence type="ECO:0000313" key="2">
    <source>
        <dbReference type="EMBL" id="KAJ1192711.1"/>
    </source>
</evidence>